<reference evidence="1 2" key="1">
    <citation type="submission" date="2017-09" db="EMBL/GenBank/DDBJ databases">
        <title>Evaluation of Pacific Biosciences Sequencing Technology to Finishing C. thermocellum Genome Sequences.</title>
        <authorList>
            <person name="Brown S."/>
        </authorList>
    </citation>
    <scope>NUCLEOTIDE SEQUENCE [LARGE SCALE GENOMIC DNA]</scope>
    <source>
        <strain evidence="1 2">AD2</strain>
    </source>
</reference>
<sequence>MLVENSDTEILIVLTNGDVPAYDYESGKILNSIKIYRVE</sequence>
<organism evidence="1 2">
    <name type="scientific">Acetivibrio thermocellus AD2</name>
    <dbReference type="NCBI Taxonomy" id="1138384"/>
    <lineage>
        <taxon>Bacteria</taxon>
        <taxon>Bacillati</taxon>
        <taxon>Bacillota</taxon>
        <taxon>Clostridia</taxon>
        <taxon>Eubacteriales</taxon>
        <taxon>Oscillospiraceae</taxon>
        <taxon>Acetivibrio</taxon>
    </lineage>
</organism>
<accession>A0AB36TCS4</accession>
<dbReference type="Proteomes" id="UP000223596">
    <property type="component" value="Unassembled WGS sequence"/>
</dbReference>
<dbReference type="AlphaFoldDB" id="A0AB36TCS4"/>
<gene>
    <name evidence="1" type="ORF">M972_11377</name>
</gene>
<name>A0AB36TCS4_ACETH</name>
<evidence type="ECO:0000313" key="1">
    <source>
        <dbReference type="EMBL" id="PFH01638.1"/>
    </source>
</evidence>
<protein>
    <submittedName>
        <fullName evidence="1">Uncharacterized protein</fullName>
    </submittedName>
</protein>
<comment type="caution">
    <text evidence="1">The sequence shown here is derived from an EMBL/GenBank/DDBJ whole genome shotgun (WGS) entry which is preliminary data.</text>
</comment>
<proteinExistence type="predicted"/>
<dbReference type="EMBL" id="PDBW01000001">
    <property type="protein sequence ID" value="PFH01638.1"/>
    <property type="molecule type" value="Genomic_DNA"/>
</dbReference>
<evidence type="ECO:0000313" key="2">
    <source>
        <dbReference type="Proteomes" id="UP000223596"/>
    </source>
</evidence>